<sequence>MKIRYPAEDGELLQCLNEAYGLDAVSLAFIPIGDAAYSYRIVCRSGVRYYLKLFDMDNDGQRKNAQALDHYLPLTWELYHQAMFQHLTVPIKNNGESFQTIFRNEAAVLVLFSFVEGETLADAYPLSKPVVGAIAETLAEIHCEVTPRLRLERVACRTETYDISFAAELTNSLSALESGSFTDVYLKALRSLLLPRMSEIGSMIGLLRELQLSAQAVCRQPVLCHGDVWGGNLIVQEGRLMLLDWESCRLAPPERDVFGYLNDEFDTFYQRYTERAGTKLRFHTDLLRFYAYRHHLSNLSNWLLNMLYRHTAEAQRANDLEMIDFHCIRRWSGIEAGIRSAERVMSKERT</sequence>
<dbReference type="InterPro" id="IPR002575">
    <property type="entry name" value="Aminoglycoside_PTrfase"/>
</dbReference>
<gene>
    <name evidence="2" type="ORF">E1757_03095</name>
</gene>
<dbReference type="AlphaFoldDB" id="A0A4R5KXS3"/>
<dbReference type="Gene3D" id="3.30.200.20">
    <property type="entry name" value="Phosphorylase Kinase, domain 1"/>
    <property type="match status" value="1"/>
</dbReference>
<dbReference type="SUPFAM" id="SSF56112">
    <property type="entry name" value="Protein kinase-like (PK-like)"/>
    <property type="match status" value="1"/>
</dbReference>
<protein>
    <submittedName>
        <fullName evidence="2">Aminoglycoside phosphotransferase family protein</fullName>
    </submittedName>
</protein>
<evidence type="ECO:0000313" key="2">
    <source>
        <dbReference type="EMBL" id="TDG00627.1"/>
    </source>
</evidence>
<keyword evidence="2" id="KW-0808">Transferase</keyword>
<proteinExistence type="predicted"/>
<feature type="domain" description="Aminoglycoside phosphotransferase" evidence="1">
    <location>
        <begin position="107"/>
        <end position="282"/>
    </location>
</feature>
<evidence type="ECO:0000313" key="3">
    <source>
        <dbReference type="Proteomes" id="UP000295636"/>
    </source>
</evidence>
<dbReference type="Pfam" id="PF01636">
    <property type="entry name" value="APH"/>
    <property type="match status" value="1"/>
</dbReference>
<dbReference type="Gene3D" id="1.20.58.840">
    <property type="match status" value="1"/>
</dbReference>
<dbReference type="EMBL" id="SMRT01000001">
    <property type="protein sequence ID" value="TDG00627.1"/>
    <property type="molecule type" value="Genomic_DNA"/>
</dbReference>
<dbReference type="Gene3D" id="1.10.510.10">
    <property type="entry name" value="Transferase(Phosphotransferase) domain 1"/>
    <property type="match status" value="1"/>
</dbReference>
<accession>A0A4R5KXS3</accession>
<organism evidence="2 3">
    <name type="scientific">Paenibacillus piri</name>
    <dbReference type="NCBI Taxonomy" id="2547395"/>
    <lineage>
        <taxon>Bacteria</taxon>
        <taxon>Bacillati</taxon>
        <taxon>Bacillota</taxon>
        <taxon>Bacilli</taxon>
        <taxon>Bacillales</taxon>
        <taxon>Paenibacillaceae</taxon>
        <taxon>Paenibacillus</taxon>
    </lineage>
</organism>
<dbReference type="RefSeq" id="WP_133225338.1">
    <property type="nucleotide sequence ID" value="NZ_SMRT01000001.1"/>
</dbReference>
<name>A0A4R5KXS3_9BACL</name>
<keyword evidence="3" id="KW-1185">Reference proteome</keyword>
<dbReference type="OrthoDB" id="1645186at2"/>
<dbReference type="Proteomes" id="UP000295636">
    <property type="component" value="Unassembled WGS sequence"/>
</dbReference>
<evidence type="ECO:0000259" key="1">
    <source>
        <dbReference type="Pfam" id="PF01636"/>
    </source>
</evidence>
<dbReference type="InterPro" id="IPR011009">
    <property type="entry name" value="Kinase-like_dom_sf"/>
</dbReference>
<comment type="caution">
    <text evidence="2">The sequence shown here is derived from an EMBL/GenBank/DDBJ whole genome shotgun (WGS) entry which is preliminary data.</text>
</comment>
<reference evidence="2 3" key="1">
    <citation type="submission" date="2019-03" db="EMBL/GenBank/DDBJ databases">
        <title>This is whole genome sequence of Paenibacillus sp MS74 strain.</title>
        <authorList>
            <person name="Trinh H.N."/>
        </authorList>
    </citation>
    <scope>NUCLEOTIDE SEQUENCE [LARGE SCALE GENOMIC DNA]</scope>
    <source>
        <strain evidence="2 3">MS74</strain>
    </source>
</reference>
<dbReference type="GO" id="GO:0016740">
    <property type="term" value="F:transferase activity"/>
    <property type="evidence" value="ECO:0007669"/>
    <property type="project" value="UniProtKB-KW"/>
</dbReference>